<dbReference type="EMBL" id="RRYP01012824">
    <property type="protein sequence ID" value="TNV76866.1"/>
    <property type="molecule type" value="Genomic_DNA"/>
</dbReference>
<proteinExistence type="predicted"/>
<gene>
    <name evidence="1" type="ORF">FGO68_gene13258</name>
</gene>
<protein>
    <submittedName>
        <fullName evidence="1">Uncharacterized protein</fullName>
    </submittedName>
</protein>
<sequence>MITSALFAGYAFGVGAITYNLTRTKLQDDFENDVRKLREYDFGHETINTEKDLPIKCIILAKYNPADNTDLRQSDTKLAQKGEKVLFSQVTFYSTILDPTKYLEYNFKGKDSFKLTFKADDVQQYPLDVEFRGKSKLFDLETLGQEKEYMGQSLSDRVKRIYYQSLRKRDFAYMENGMLANKEHEYLIAGTLDLDKSSKRLVMRRPELVIGSDRLDFYDFLGRRRESFNLQNRNWLKFCVGLTFAHFLVVRVPTLFSKYFGDQVGVIGETLGAQDQSETAEKIRRFKLAQQNKGAQ</sequence>
<accession>A0A8J8T0B3</accession>
<name>A0A8J8T0B3_HALGN</name>
<organism evidence="1 2">
    <name type="scientific">Halteria grandinella</name>
    <dbReference type="NCBI Taxonomy" id="5974"/>
    <lineage>
        <taxon>Eukaryota</taxon>
        <taxon>Sar</taxon>
        <taxon>Alveolata</taxon>
        <taxon>Ciliophora</taxon>
        <taxon>Intramacronucleata</taxon>
        <taxon>Spirotrichea</taxon>
        <taxon>Stichotrichia</taxon>
        <taxon>Sporadotrichida</taxon>
        <taxon>Halteriidae</taxon>
        <taxon>Halteria</taxon>
    </lineage>
</organism>
<reference evidence="1" key="1">
    <citation type="submission" date="2019-06" db="EMBL/GenBank/DDBJ databases">
        <authorList>
            <person name="Zheng W."/>
        </authorList>
    </citation>
    <scope>NUCLEOTIDE SEQUENCE</scope>
    <source>
        <strain evidence="1">QDHG01</strain>
    </source>
</reference>
<evidence type="ECO:0000313" key="2">
    <source>
        <dbReference type="Proteomes" id="UP000785679"/>
    </source>
</evidence>
<dbReference type="AlphaFoldDB" id="A0A8J8T0B3"/>
<evidence type="ECO:0000313" key="1">
    <source>
        <dbReference type="EMBL" id="TNV76866.1"/>
    </source>
</evidence>
<comment type="caution">
    <text evidence="1">The sequence shown here is derived from an EMBL/GenBank/DDBJ whole genome shotgun (WGS) entry which is preliminary data.</text>
</comment>
<keyword evidence="2" id="KW-1185">Reference proteome</keyword>
<dbReference type="Proteomes" id="UP000785679">
    <property type="component" value="Unassembled WGS sequence"/>
</dbReference>
<dbReference type="OrthoDB" id="10390226at2759"/>